<accession>A0ABS5NYJ5</accession>
<dbReference type="Proteomes" id="UP000681027">
    <property type="component" value="Unassembled WGS sequence"/>
</dbReference>
<keyword evidence="1" id="KW-0472">Membrane</keyword>
<reference evidence="2 3" key="1">
    <citation type="submission" date="2021-05" db="EMBL/GenBank/DDBJ databases">
        <title>Novel Bacillus species.</title>
        <authorList>
            <person name="Liu G."/>
        </authorList>
    </citation>
    <scope>NUCLEOTIDE SEQUENCE [LARGE SCALE GENOMIC DNA]</scope>
    <source>
        <strain evidence="2 3">FJAT-49705</strain>
    </source>
</reference>
<comment type="caution">
    <text evidence="2">The sequence shown here is derived from an EMBL/GenBank/DDBJ whole genome shotgun (WGS) entry which is preliminary data.</text>
</comment>
<evidence type="ECO:0000313" key="2">
    <source>
        <dbReference type="EMBL" id="MBS4192907.1"/>
    </source>
</evidence>
<organism evidence="2 3">
    <name type="scientific">Cytobacillus citreus</name>
    <dbReference type="NCBI Taxonomy" id="2833586"/>
    <lineage>
        <taxon>Bacteria</taxon>
        <taxon>Bacillati</taxon>
        <taxon>Bacillota</taxon>
        <taxon>Bacilli</taxon>
        <taxon>Bacillales</taxon>
        <taxon>Bacillaceae</taxon>
        <taxon>Cytobacillus</taxon>
    </lineage>
</organism>
<evidence type="ECO:0000313" key="3">
    <source>
        <dbReference type="Proteomes" id="UP000681027"/>
    </source>
</evidence>
<name>A0ABS5NYJ5_9BACI</name>
<sequence>MEEELLLGGGFLFNYSRKKWVVLLIILFLIAGFLFYLYFEAGKSYKSSSMIFEIDKKEHHIEPGKYMKMWVIGSNANDNSPNKERYKVMIEDSRIYNLLEEGNEYFVNIQGIKKRNQSEYIYTFGQLGLVDGTQLAGEGKID</sequence>
<keyword evidence="3" id="KW-1185">Reference proteome</keyword>
<keyword evidence="1" id="KW-0812">Transmembrane</keyword>
<dbReference type="EMBL" id="JAGYPM010000007">
    <property type="protein sequence ID" value="MBS4192907.1"/>
    <property type="molecule type" value="Genomic_DNA"/>
</dbReference>
<gene>
    <name evidence="2" type="ORF">KHA94_22580</name>
</gene>
<dbReference type="RefSeq" id="WP_213104360.1">
    <property type="nucleotide sequence ID" value="NZ_JAGYPM010000007.1"/>
</dbReference>
<keyword evidence="1" id="KW-1133">Transmembrane helix</keyword>
<feature type="transmembrane region" description="Helical" evidence="1">
    <location>
        <begin position="20"/>
        <end position="39"/>
    </location>
</feature>
<protein>
    <submittedName>
        <fullName evidence="2">Uncharacterized protein</fullName>
    </submittedName>
</protein>
<evidence type="ECO:0000256" key="1">
    <source>
        <dbReference type="SAM" id="Phobius"/>
    </source>
</evidence>
<proteinExistence type="predicted"/>